<evidence type="ECO:0000313" key="2">
    <source>
        <dbReference type="Proteomes" id="UP000184295"/>
    </source>
</evidence>
<dbReference type="Gene3D" id="3.10.20.560">
    <property type="entry name" value="Phenol hydroxylase"/>
    <property type="match status" value="1"/>
</dbReference>
<dbReference type="Proteomes" id="UP000184295">
    <property type="component" value="Unassembled WGS sequence"/>
</dbReference>
<keyword evidence="2" id="KW-1185">Reference proteome</keyword>
<dbReference type="AlphaFoldDB" id="A0A1M4V2T0"/>
<accession>A0A1M4V2T0</accession>
<dbReference type="InterPro" id="IPR043010">
    <property type="entry name" value="Phenol_hydroxylase_sf"/>
</dbReference>
<dbReference type="GO" id="GO:0018662">
    <property type="term" value="F:phenol 2-monooxygenase activity"/>
    <property type="evidence" value="ECO:0007669"/>
    <property type="project" value="InterPro"/>
</dbReference>
<reference evidence="2" key="1">
    <citation type="submission" date="2016-11" db="EMBL/GenBank/DDBJ databases">
        <authorList>
            <person name="Varghese N."/>
            <person name="Submissions S."/>
        </authorList>
    </citation>
    <scope>NUCLEOTIDE SEQUENCE [LARGE SCALE GENOMIC DNA]</scope>
    <source>
        <strain evidence="2">DSM 19514</strain>
    </source>
</reference>
<organism evidence="1 2">
    <name type="scientific">Ferrithrix thermotolerans DSM 19514</name>
    <dbReference type="NCBI Taxonomy" id="1121881"/>
    <lineage>
        <taxon>Bacteria</taxon>
        <taxon>Bacillati</taxon>
        <taxon>Actinomycetota</taxon>
        <taxon>Acidimicrobiia</taxon>
        <taxon>Acidimicrobiales</taxon>
        <taxon>Acidimicrobiaceae</taxon>
        <taxon>Ferrithrix</taxon>
    </lineage>
</organism>
<dbReference type="InterPro" id="IPR006756">
    <property type="entry name" value="Phenol_hydroxylase"/>
</dbReference>
<protein>
    <submittedName>
        <fullName evidence="1">Phenol hydroxylase P4 protein</fullName>
    </submittedName>
</protein>
<name>A0A1M4V2T0_9ACTN</name>
<dbReference type="EMBL" id="FQUL01000013">
    <property type="protein sequence ID" value="SHE63210.1"/>
    <property type="molecule type" value="Genomic_DNA"/>
</dbReference>
<dbReference type="RefSeq" id="WP_072789902.1">
    <property type="nucleotide sequence ID" value="NZ_FQUL01000013.1"/>
</dbReference>
<dbReference type="Pfam" id="PF04663">
    <property type="entry name" value="Phenol_monoox"/>
    <property type="match status" value="1"/>
</dbReference>
<evidence type="ECO:0000313" key="1">
    <source>
        <dbReference type="EMBL" id="SHE63210.1"/>
    </source>
</evidence>
<dbReference type="STRING" id="1121881.SAMN02745225_01177"/>
<gene>
    <name evidence="1" type="ORF">SAMN02745225_01177</name>
</gene>
<proteinExistence type="predicted"/>
<sequence length="110" mass="12404">MSVTKYADYDFEARDRAEVFEPDQLVYVHFVDSYMFCSPAAFRAPKSMTFGDFLGNLVVPWLSSDPSLDQGALQRATWELMHEAFVPQMDVALAAQGVTHKTLLSLRVPI</sequence>